<feature type="region of interest" description="Disordered" evidence="1">
    <location>
        <begin position="135"/>
        <end position="181"/>
    </location>
</feature>
<reference evidence="3" key="2">
    <citation type="submission" date="2023-05" db="EMBL/GenBank/DDBJ databases">
        <authorList>
            <consortium name="Lawrence Berkeley National Laboratory"/>
            <person name="Steindorff A."/>
            <person name="Hensen N."/>
            <person name="Bonometti L."/>
            <person name="Westerberg I."/>
            <person name="Brannstrom I.O."/>
            <person name="Guillou S."/>
            <person name="Cros-Aarteil S."/>
            <person name="Calhoun S."/>
            <person name="Haridas S."/>
            <person name="Kuo A."/>
            <person name="Mondo S."/>
            <person name="Pangilinan J."/>
            <person name="Riley R."/>
            <person name="Labutti K."/>
            <person name="Andreopoulos B."/>
            <person name="Lipzen A."/>
            <person name="Chen C."/>
            <person name="Yanf M."/>
            <person name="Daum C."/>
            <person name="Ng V."/>
            <person name="Clum A."/>
            <person name="Ohm R."/>
            <person name="Martin F."/>
            <person name="Silar P."/>
            <person name="Natvig D."/>
            <person name="Lalanne C."/>
            <person name="Gautier V."/>
            <person name="Ament-Velasquez S.L."/>
            <person name="Kruys A."/>
            <person name="Hutchinson M.I."/>
            <person name="Powell A.J."/>
            <person name="Barry K."/>
            <person name="Miller A.N."/>
            <person name="Grigoriev I.V."/>
            <person name="Debuchy R."/>
            <person name="Gladieux P."/>
            <person name="Thoren M.H."/>
            <person name="Johannesson H."/>
        </authorList>
    </citation>
    <scope>NUCLEOTIDE SEQUENCE</scope>
    <source>
        <strain evidence="3">PSN243</strain>
    </source>
</reference>
<keyword evidence="2" id="KW-0812">Transmembrane</keyword>
<evidence type="ECO:0000313" key="3">
    <source>
        <dbReference type="EMBL" id="KAK4442786.1"/>
    </source>
</evidence>
<gene>
    <name evidence="3" type="ORF">QBC34DRAFT_418213</name>
</gene>
<proteinExistence type="predicted"/>
<reference evidence="3" key="1">
    <citation type="journal article" date="2023" name="Mol. Phylogenet. Evol.">
        <title>Genome-scale phylogeny and comparative genomics of the fungal order Sordariales.</title>
        <authorList>
            <person name="Hensen N."/>
            <person name="Bonometti L."/>
            <person name="Westerberg I."/>
            <person name="Brannstrom I.O."/>
            <person name="Guillou S."/>
            <person name="Cros-Aarteil S."/>
            <person name="Calhoun S."/>
            <person name="Haridas S."/>
            <person name="Kuo A."/>
            <person name="Mondo S."/>
            <person name="Pangilinan J."/>
            <person name="Riley R."/>
            <person name="LaButti K."/>
            <person name="Andreopoulos B."/>
            <person name="Lipzen A."/>
            <person name="Chen C."/>
            <person name="Yan M."/>
            <person name="Daum C."/>
            <person name="Ng V."/>
            <person name="Clum A."/>
            <person name="Steindorff A."/>
            <person name="Ohm R.A."/>
            <person name="Martin F."/>
            <person name="Silar P."/>
            <person name="Natvig D.O."/>
            <person name="Lalanne C."/>
            <person name="Gautier V."/>
            <person name="Ament-Velasquez S.L."/>
            <person name="Kruys A."/>
            <person name="Hutchinson M.I."/>
            <person name="Powell A.J."/>
            <person name="Barry K."/>
            <person name="Miller A.N."/>
            <person name="Grigoriev I.V."/>
            <person name="Debuchy R."/>
            <person name="Gladieux P."/>
            <person name="Hiltunen Thoren M."/>
            <person name="Johannesson H."/>
        </authorList>
    </citation>
    <scope>NUCLEOTIDE SEQUENCE</scope>
    <source>
        <strain evidence="3">PSN243</strain>
    </source>
</reference>
<feature type="transmembrane region" description="Helical" evidence="2">
    <location>
        <begin position="109"/>
        <end position="128"/>
    </location>
</feature>
<evidence type="ECO:0000313" key="4">
    <source>
        <dbReference type="Proteomes" id="UP001321760"/>
    </source>
</evidence>
<organism evidence="3 4">
    <name type="scientific">Podospora aff. communis PSN243</name>
    <dbReference type="NCBI Taxonomy" id="3040156"/>
    <lineage>
        <taxon>Eukaryota</taxon>
        <taxon>Fungi</taxon>
        <taxon>Dikarya</taxon>
        <taxon>Ascomycota</taxon>
        <taxon>Pezizomycotina</taxon>
        <taxon>Sordariomycetes</taxon>
        <taxon>Sordariomycetidae</taxon>
        <taxon>Sordariales</taxon>
        <taxon>Podosporaceae</taxon>
        <taxon>Podospora</taxon>
    </lineage>
</organism>
<dbReference type="Proteomes" id="UP001321760">
    <property type="component" value="Unassembled WGS sequence"/>
</dbReference>
<name>A0AAV9G5L3_9PEZI</name>
<protein>
    <recommendedName>
        <fullName evidence="5">Transmembrane protein</fullName>
    </recommendedName>
</protein>
<evidence type="ECO:0000256" key="1">
    <source>
        <dbReference type="SAM" id="MobiDB-lite"/>
    </source>
</evidence>
<keyword evidence="2" id="KW-0472">Membrane</keyword>
<accession>A0AAV9G5L3</accession>
<evidence type="ECO:0000256" key="2">
    <source>
        <dbReference type="SAM" id="Phobius"/>
    </source>
</evidence>
<dbReference type="AlphaFoldDB" id="A0AAV9G5L3"/>
<evidence type="ECO:0008006" key="5">
    <source>
        <dbReference type="Google" id="ProtNLM"/>
    </source>
</evidence>
<keyword evidence="2" id="KW-1133">Transmembrane helix</keyword>
<comment type="caution">
    <text evidence="3">The sequence shown here is derived from an EMBL/GenBank/DDBJ whole genome shotgun (WGS) entry which is preliminary data.</text>
</comment>
<dbReference type="EMBL" id="MU866007">
    <property type="protein sequence ID" value="KAK4442786.1"/>
    <property type="molecule type" value="Genomic_DNA"/>
</dbReference>
<sequence length="205" mass="21785">MIIPSVITPAPAAITPITPPLGCFAELLWADSRTGATWACVPSGSVYEQPSATGDSEPLCTSLVGSIYPEATALQILQPQAIQVTVDTQRVAPRSADEIKEERSNKPKWWHILILVIAFFIALAGCIAKERTVKTPGSAAPVNVGTSGARNRNPNTRHPNQNAATITDSPEEPAVGASKAYQATHPLDEISVYPQLPPPAYTPRA</sequence>
<feature type="compositionally biased region" description="Polar residues" evidence="1">
    <location>
        <begin position="144"/>
        <end position="168"/>
    </location>
</feature>
<keyword evidence="4" id="KW-1185">Reference proteome</keyword>